<protein>
    <submittedName>
        <fullName evidence="1">Acetyltransferase</fullName>
    </submittedName>
</protein>
<comment type="caution">
    <text evidence="1">The sequence shown here is derived from an EMBL/GenBank/DDBJ whole genome shotgun (WGS) entry which is preliminary data.</text>
</comment>
<sequence length="41" mass="5000">MEKISFEKRGNSMIRRLTAEDHQQVYSFLRQDPSFNSHCRR</sequence>
<gene>
    <name evidence="1" type="ORF">GS8_1094</name>
</gene>
<organism evidence="1 2">
    <name type="scientific">Geobacillus stearothermophilus</name>
    <name type="common">Bacillus stearothermophilus</name>
    <dbReference type="NCBI Taxonomy" id="1422"/>
    <lineage>
        <taxon>Bacteria</taxon>
        <taxon>Bacillati</taxon>
        <taxon>Bacillota</taxon>
        <taxon>Bacilli</taxon>
        <taxon>Bacillales</taxon>
        <taxon>Anoxybacillaceae</taxon>
        <taxon>Geobacillus</taxon>
    </lineage>
</organism>
<dbReference type="EMBL" id="LUCS01000018">
    <property type="protein sequence ID" value="KAF6511518.1"/>
    <property type="molecule type" value="Genomic_DNA"/>
</dbReference>
<accession>A0ABQ7HH41</accession>
<keyword evidence="2" id="KW-1185">Reference proteome</keyword>
<evidence type="ECO:0000313" key="2">
    <source>
        <dbReference type="Proteomes" id="UP000773850"/>
    </source>
</evidence>
<reference evidence="1 2" key="1">
    <citation type="submission" date="2016-03" db="EMBL/GenBank/DDBJ databases">
        <title>Spore heat resistance.</title>
        <authorList>
            <person name="Boekhorst J."/>
            <person name="Berendsen E.M."/>
            <person name="Wells-Bennik M.H."/>
            <person name="Kuipers O.P."/>
        </authorList>
    </citation>
    <scope>NUCLEOTIDE SEQUENCE [LARGE SCALE GENOMIC DNA]</scope>
    <source>
        <strain evidence="1 2">GS8</strain>
    </source>
</reference>
<proteinExistence type="predicted"/>
<name>A0ABQ7HH41_GEOSE</name>
<dbReference type="Proteomes" id="UP000773850">
    <property type="component" value="Unassembled WGS sequence"/>
</dbReference>
<evidence type="ECO:0000313" key="1">
    <source>
        <dbReference type="EMBL" id="KAF6511518.1"/>
    </source>
</evidence>